<dbReference type="Proteomes" id="UP000230557">
    <property type="component" value="Unassembled WGS sequence"/>
</dbReference>
<dbReference type="Pfam" id="PF05635">
    <property type="entry name" value="23S_rRNA_IVP"/>
    <property type="match status" value="1"/>
</dbReference>
<reference evidence="2" key="1">
    <citation type="submission" date="2017-09" db="EMBL/GenBank/DDBJ databases">
        <title>Depth-based differentiation of microbial function through sediment-hosted aquifers and enrichment of novel symbionts in the deep terrestrial subsurface.</title>
        <authorList>
            <person name="Probst A.J."/>
            <person name="Ladd B."/>
            <person name="Jarett J.K."/>
            <person name="Geller-Mcgrath D.E."/>
            <person name="Sieber C.M.K."/>
            <person name="Emerson J.B."/>
            <person name="Anantharaman K."/>
            <person name="Thomas B.C."/>
            <person name="Malmstrom R."/>
            <person name="Stieglmeier M."/>
            <person name="Klingl A."/>
            <person name="Woyke T."/>
            <person name="Ryan C.M."/>
            <person name="Banfield J.F."/>
        </authorList>
    </citation>
    <scope>NUCLEOTIDE SEQUENCE [LARGE SCALE GENOMIC DNA]</scope>
</reference>
<proteinExistence type="predicted"/>
<dbReference type="SUPFAM" id="SSF158446">
    <property type="entry name" value="IVS-encoded protein-like"/>
    <property type="match status" value="1"/>
</dbReference>
<protein>
    <recommendedName>
        <fullName evidence="3">Four helix bundle protein</fullName>
    </recommendedName>
</protein>
<dbReference type="InterPro" id="IPR036583">
    <property type="entry name" value="23S_rRNA_IVS_sf"/>
</dbReference>
<evidence type="ECO:0008006" key="3">
    <source>
        <dbReference type="Google" id="ProtNLM"/>
    </source>
</evidence>
<dbReference type="InterPro" id="IPR012657">
    <property type="entry name" value="23S_rRNA-intervening_sequence"/>
</dbReference>
<gene>
    <name evidence="1" type="ORF">COT91_04240</name>
</gene>
<dbReference type="EMBL" id="PFAJ01000055">
    <property type="protein sequence ID" value="PIR96898.1"/>
    <property type="molecule type" value="Genomic_DNA"/>
</dbReference>
<sequence length="139" mass="15934">MSCITYCFSKSQKLKIKIQNGNSKFKSDLKERCYKFSFQIIKLTDSLPNKRSVWVIVDQVIRSATSIGANLVEAKASSTRLEFKRFNEIALKSANETKYWLGFLRDSGIADREATNELLREVIEISNMIASGVMKLKRR</sequence>
<dbReference type="PANTHER" id="PTHR38471:SF2">
    <property type="entry name" value="FOUR HELIX BUNDLE PROTEIN"/>
    <property type="match status" value="1"/>
</dbReference>
<dbReference type="AlphaFoldDB" id="A0A2H0VCQ7"/>
<comment type="caution">
    <text evidence="1">The sequence shown here is derived from an EMBL/GenBank/DDBJ whole genome shotgun (WGS) entry which is preliminary data.</text>
</comment>
<dbReference type="Gene3D" id="1.20.1440.60">
    <property type="entry name" value="23S rRNA-intervening sequence"/>
    <property type="match status" value="1"/>
</dbReference>
<dbReference type="PIRSF" id="PIRSF035652">
    <property type="entry name" value="CHP02436"/>
    <property type="match status" value="1"/>
</dbReference>
<evidence type="ECO:0000313" key="1">
    <source>
        <dbReference type="EMBL" id="PIR96898.1"/>
    </source>
</evidence>
<dbReference type="PANTHER" id="PTHR38471">
    <property type="entry name" value="FOUR HELIX BUNDLE PROTEIN"/>
    <property type="match status" value="1"/>
</dbReference>
<organism evidence="1 2">
    <name type="scientific">Candidatus Doudnabacteria bacterium CG10_big_fil_rev_8_21_14_0_10_41_10</name>
    <dbReference type="NCBI Taxonomy" id="1974551"/>
    <lineage>
        <taxon>Bacteria</taxon>
        <taxon>Candidatus Doudnaibacteriota</taxon>
    </lineage>
</organism>
<name>A0A2H0VCQ7_9BACT</name>
<dbReference type="NCBIfam" id="TIGR02436">
    <property type="entry name" value="four helix bundle protein"/>
    <property type="match status" value="1"/>
</dbReference>
<accession>A0A2H0VCQ7</accession>
<evidence type="ECO:0000313" key="2">
    <source>
        <dbReference type="Proteomes" id="UP000230557"/>
    </source>
</evidence>